<gene>
    <name evidence="1" type="ORF">Klosneuvirus_5_103</name>
</gene>
<sequence length="159" mass="18828">MNILIILLLILFVVVLLKSTNYEHFDMYGYEEGLPAEYRKIDYPKYAMPMWNMKDFKADQWELRFPYMVKQRYSYKDFPKSCDKDQIPTIHPYANLIDLPLALDDKYYASVDNCKPQYIAYNLAGFPKFVGARDRIQNIYGTDYDDSHEQSTVGLIPNY</sequence>
<dbReference type="EMBL" id="KY684112">
    <property type="protein sequence ID" value="ARF12433.1"/>
    <property type="molecule type" value="Genomic_DNA"/>
</dbReference>
<protein>
    <submittedName>
        <fullName evidence="1">Uncharacterized protein</fullName>
    </submittedName>
</protein>
<organism evidence="1">
    <name type="scientific">Klosneuvirus KNV1</name>
    <dbReference type="NCBI Taxonomy" id="1977640"/>
    <lineage>
        <taxon>Viruses</taxon>
        <taxon>Varidnaviria</taxon>
        <taxon>Bamfordvirae</taxon>
        <taxon>Nucleocytoviricota</taxon>
        <taxon>Megaviricetes</taxon>
        <taxon>Imitervirales</taxon>
        <taxon>Mimiviridae</taxon>
        <taxon>Klosneuvirinae</taxon>
        <taxon>Klosneuvirus</taxon>
    </lineage>
</organism>
<name>A0A1V0SL43_9VIRU</name>
<proteinExistence type="predicted"/>
<accession>A0A1V0SL43</accession>
<evidence type="ECO:0000313" key="1">
    <source>
        <dbReference type="EMBL" id="ARF12433.1"/>
    </source>
</evidence>
<reference evidence="1" key="1">
    <citation type="journal article" date="2017" name="Science">
        <title>Giant viruses with an expanded complement of translation system components.</title>
        <authorList>
            <person name="Schulz F."/>
            <person name="Yutin N."/>
            <person name="Ivanova N.N."/>
            <person name="Ortega D.R."/>
            <person name="Lee T.K."/>
            <person name="Vierheilig J."/>
            <person name="Daims H."/>
            <person name="Horn M."/>
            <person name="Wagner M."/>
            <person name="Jensen G.J."/>
            <person name="Kyrpides N.C."/>
            <person name="Koonin E.V."/>
            <person name="Woyke T."/>
        </authorList>
    </citation>
    <scope>NUCLEOTIDE SEQUENCE</scope>
    <source>
        <strain evidence="1">KNV1</strain>
    </source>
</reference>